<dbReference type="EMBL" id="OU898281">
    <property type="protein sequence ID" value="CAG9836017.1"/>
    <property type="molecule type" value="Genomic_DNA"/>
</dbReference>
<evidence type="ECO:0000313" key="5">
    <source>
        <dbReference type="Proteomes" id="UP001153709"/>
    </source>
</evidence>
<reference evidence="4" key="1">
    <citation type="submission" date="2022-01" db="EMBL/GenBank/DDBJ databases">
        <authorList>
            <person name="King R."/>
        </authorList>
    </citation>
    <scope>NUCLEOTIDE SEQUENCE</scope>
</reference>
<dbReference type="AlphaFoldDB" id="A0A9N9T5F0"/>
<evidence type="ECO:0000259" key="3">
    <source>
        <dbReference type="Pfam" id="PF23788"/>
    </source>
</evidence>
<evidence type="ECO:0000313" key="4">
    <source>
        <dbReference type="EMBL" id="CAG9836017.1"/>
    </source>
</evidence>
<evidence type="ECO:0000259" key="2">
    <source>
        <dbReference type="Pfam" id="PF23723"/>
    </source>
</evidence>
<feature type="region of interest" description="Disordered" evidence="1">
    <location>
        <begin position="544"/>
        <end position="587"/>
    </location>
</feature>
<accession>A0A9N9T5F0</accession>
<dbReference type="Proteomes" id="UP001153709">
    <property type="component" value="Chromosome 6"/>
</dbReference>
<dbReference type="GO" id="GO:0045893">
    <property type="term" value="P:positive regulation of DNA-templated transcription"/>
    <property type="evidence" value="ECO:0007669"/>
    <property type="project" value="TreeGrafter"/>
</dbReference>
<dbReference type="Pfam" id="PF23723">
    <property type="entry name" value="TPR_EDRF1"/>
    <property type="match status" value="1"/>
</dbReference>
<feature type="domain" description="EDRF1 TPR repeats region" evidence="2">
    <location>
        <begin position="761"/>
        <end position="1125"/>
    </location>
</feature>
<name>A0A9N9T5F0_DIABA</name>
<dbReference type="SUPFAM" id="SSF48452">
    <property type="entry name" value="TPR-like"/>
    <property type="match status" value="1"/>
</dbReference>
<feature type="compositionally biased region" description="Basic residues" evidence="1">
    <location>
        <begin position="565"/>
        <end position="575"/>
    </location>
</feature>
<dbReference type="OrthoDB" id="419432at2759"/>
<dbReference type="InterPro" id="IPR056583">
    <property type="entry name" value="EDRF1_TPR"/>
</dbReference>
<feature type="region of interest" description="Disordered" evidence="1">
    <location>
        <begin position="437"/>
        <end position="468"/>
    </location>
</feature>
<sequence length="1141" mass="132023">MEGNIIESTENEEIKSTAVVKYSLPKLAPFTKLQCNTDLNLPPSNWLSSSADSYGLQHVLTHPKGFSSFKMAHMFPDCVGEVDVVSDAENIKKLLKIPYHKKGHISMMVHRIENTLLIDDFDIYKHLLRTAETEWEWLRKFFVDNISRATYEENKHIYINSRRREALKEKSLVSKFLYHSLVPTETAESSNLLETNTCQPVKDPLLPEPSPSAECPDSPTSAHKYNTNVLWTFEDIEMLLGTDMPIFGGGTHPCISLRLRDMNKPISVLTGIDYWLDNLMSNVPEVIMCYHLNGIVQKYELVKTEDLPRMDNSKFSPKLIRDVAQSILSFLKSNATKSGHTYWLFKGKDEEVIKLYDLTSLCSEKDVEKGQNPFTIPVAMLLYRVARNMKHSSERPQPGTIRTLLKNCIKLLPQEKYPEIVTSSLYMLSDLYVPANTNPESHGLDENDTDDDNETLYEDDLSDDENSQEETMKVLVLENNRFEKFKNYYKPPAPIVGGVEERCQQAIQHVAAGLDCIKYFPKNKEERSSGEKDEEEVKMAKPYEPIPMPYGKINETKTSTDSTKKNKKKERKKKSENKNQDKLTNALLPKNLNEAQPLPTWQEKENRNISWKDHLKTLLYEKAVLIYAILSEHHFVQGNYGLSLKYIGLLARCQLVMNKLQYASNALRENCLLGRAGDCCIMMIQNWGKCEIYNEQLHNNQHEDFKMMEQLEQDEQFYNISIGNSEMRCVFLFDIRTIEQMLLKSIECYETALKLSESDNILRRLANSLNEIGSYYLNRAKVEKNMNDIVQTCKKADNYLARGLELFERVKDTANVALLYTNIGHLYRLLAHANTPVDRGEITQQEKIHYNKAIINYKKALQVLGERNNCPGIWDAVKWELSTALFNMGWIMHENPSIQLSKTEAEKEVIETLQKALQYCDFDEKNPKYPLYIYRAAIIHYRIGSLYHSHIWSTPNDSSNRKNIIQLAKINYEKASKMYFQSSDAINYFTSQMQRFALSEYLTETTSALHTKIKHLQHCLEIVLELEEMIDLIMNKKVEIQEVKEEEKTDTRDNSFKSCYSLLKLVATRLQHVLKLLVKYCLTKPPPNKDCEKMSELYKKCYKITFDLKDNLSYSDLLRELAKVLLSIKSECELYNNKSNV</sequence>
<gene>
    <name evidence="4" type="ORF">DIABBA_LOCUS9145</name>
</gene>
<evidence type="ECO:0008006" key="6">
    <source>
        <dbReference type="Google" id="ProtNLM"/>
    </source>
</evidence>
<dbReference type="InterPro" id="IPR056582">
    <property type="entry name" value="EDRF1_N"/>
</dbReference>
<dbReference type="InterPro" id="IPR011990">
    <property type="entry name" value="TPR-like_helical_dom_sf"/>
</dbReference>
<evidence type="ECO:0000256" key="1">
    <source>
        <dbReference type="SAM" id="MobiDB-lite"/>
    </source>
</evidence>
<feature type="domain" description="EDRF1 N-terminal" evidence="3">
    <location>
        <begin position="224"/>
        <end position="470"/>
    </location>
</feature>
<feature type="domain" description="EDRF1 N-terminal" evidence="3">
    <location>
        <begin position="13"/>
        <end position="190"/>
    </location>
</feature>
<dbReference type="PANTHER" id="PTHR15000:SF1">
    <property type="entry name" value="ERYTHROID DIFFERENTIATION-RELATED FACTOR 1"/>
    <property type="match status" value="1"/>
</dbReference>
<protein>
    <recommendedName>
        <fullName evidence="6">Erythroid differentiation-related factor 1</fullName>
    </recommendedName>
</protein>
<dbReference type="Pfam" id="PF23788">
    <property type="entry name" value="EDRF1_N"/>
    <property type="match status" value="2"/>
</dbReference>
<dbReference type="PANTHER" id="PTHR15000">
    <property type="entry name" value="ERYTHROID DIFFERENTIATION-RELATED FACTOR 1"/>
    <property type="match status" value="1"/>
</dbReference>
<proteinExistence type="predicted"/>
<keyword evidence="5" id="KW-1185">Reference proteome</keyword>
<organism evidence="4 5">
    <name type="scientific">Diabrotica balteata</name>
    <name type="common">Banded cucumber beetle</name>
    <dbReference type="NCBI Taxonomy" id="107213"/>
    <lineage>
        <taxon>Eukaryota</taxon>
        <taxon>Metazoa</taxon>
        <taxon>Ecdysozoa</taxon>
        <taxon>Arthropoda</taxon>
        <taxon>Hexapoda</taxon>
        <taxon>Insecta</taxon>
        <taxon>Pterygota</taxon>
        <taxon>Neoptera</taxon>
        <taxon>Endopterygota</taxon>
        <taxon>Coleoptera</taxon>
        <taxon>Polyphaga</taxon>
        <taxon>Cucujiformia</taxon>
        <taxon>Chrysomeloidea</taxon>
        <taxon>Chrysomelidae</taxon>
        <taxon>Galerucinae</taxon>
        <taxon>Diabroticina</taxon>
        <taxon>Diabroticites</taxon>
        <taxon>Diabrotica</taxon>
    </lineage>
</organism>
<feature type="compositionally biased region" description="Acidic residues" evidence="1">
    <location>
        <begin position="446"/>
        <end position="468"/>
    </location>
</feature>
<dbReference type="Gene3D" id="1.25.40.10">
    <property type="entry name" value="Tetratricopeptide repeat domain"/>
    <property type="match status" value="1"/>
</dbReference>